<evidence type="ECO:0000313" key="3">
    <source>
        <dbReference type="EMBL" id="KAG5597323.1"/>
    </source>
</evidence>
<comment type="caution">
    <text evidence="3">The sequence shown here is derived from an EMBL/GenBank/DDBJ whole genome shotgun (WGS) entry which is preliminary data.</text>
</comment>
<dbReference type="AlphaFoldDB" id="A0A9J5Y9A7"/>
<keyword evidence="1" id="KW-0732">Signal</keyword>
<dbReference type="SUPFAM" id="SSF56112">
    <property type="entry name" value="Protein kinase-like (PK-like)"/>
    <property type="match status" value="1"/>
</dbReference>
<dbReference type="GO" id="GO:0005524">
    <property type="term" value="F:ATP binding"/>
    <property type="evidence" value="ECO:0007669"/>
    <property type="project" value="InterPro"/>
</dbReference>
<keyword evidence="4" id="KW-1185">Reference proteome</keyword>
<dbReference type="Proteomes" id="UP000824120">
    <property type="component" value="Chromosome 7"/>
</dbReference>
<dbReference type="GO" id="GO:0004672">
    <property type="term" value="F:protein kinase activity"/>
    <property type="evidence" value="ECO:0007669"/>
    <property type="project" value="InterPro"/>
</dbReference>
<dbReference type="PANTHER" id="PTHR47976:SF30">
    <property type="entry name" value="RECEPTOR-LIKE SERINE_THREONINE-PROTEIN KINASE"/>
    <property type="match status" value="1"/>
</dbReference>
<evidence type="ECO:0000259" key="2">
    <source>
        <dbReference type="PROSITE" id="PS50011"/>
    </source>
</evidence>
<protein>
    <recommendedName>
        <fullName evidence="2">Protein kinase domain-containing protein</fullName>
    </recommendedName>
</protein>
<dbReference type="InterPro" id="IPR051343">
    <property type="entry name" value="G-type_lectin_kinases/EP1-like"/>
</dbReference>
<name>A0A9J5Y9A7_SOLCO</name>
<evidence type="ECO:0000313" key="4">
    <source>
        <dbReference type="Proteomes" id="UP000824120"/>
    </source>
</evidence>
<dbReference type="OrthoDB" id="5857966at2759"/>
<dbReference type="Gene3D" id="1.10.510.10">
    <property type="entry name" value="Transferase(Phosphotransferase) domain 1"/>
    <property type="match status" value="1"/>
</dbReference>
<dbReference type="PROSITE" id="PS50011">
    <property type="entry name" value="PROTEIN_KINASE_DOM"/>
    <property type="match status" value="1"/>
</dbReference>
<dbReference type="InterPro" id="IPR000719">
    <property type="entry name" value="Prot_kinase_dom"/>
</dbReference>
<proteinExistence type="predicted"/>
<organism evidence="3 4">
    <name type="scientific">Solanum commersonii</name>
    <name type="common">Commerson's wild potato</name>
    <name type="synonym">Commerson's nightshade</name>
    <dbReference type="NCBI Taxonomy" id="4109"/>
    <lineage>
        <taxon>Eukaryota</taxon>
        <taxon>Viridiplantae</taxon>
        <taxon>Streptophyta</taxon>
        <taxon>Embryophyta</taxon>
        <taxon>Tracheophyta</taxon>
        <taxon>Spermatophyta</taxon>
        <taxon>Magnoliopsida</taxon>
        <taxon>eudicotyledons</taxon>
        <taxon>Gunneridae</taxon>
        <taxon>Pentapetalae</taxon>
        <taxon>asterids</taxon>
        <taxon>lamiids</taxon>
        <taxon>Solanales</taxon>
        <taxon>Solanaceae</taxon>
        <taxon>Solanoideae</taxon>
        <taxon>Solaneae</taxon>
        <taxon>Solanum</taxon>
    </lineage>
</organism>
<dbReference type="PANTHER" id="PTHR47976">
    <property type="entry name" value="G-TYPE LECTIN S-RECEPTOR-LIKE SERINE/THREONINE-PROTEIN KINASE SD2-5"/>
    <property type="match status" value="1"/>
</dbReference>
<reference evidence="3 4" key="1">
    <citation type="submission" date="2020-09" db="EMBL/GenBank/DDBJ databases">
        <title>De no assembly of potato wild relative species, Solanum commersonii.</title>
        <authorList>
            <person name="Cho K."/>
        </authorList>
    </citation>
    <scope>NUCLEOTIDE SEQUENCE [LARGE SCALE GENOMIC DNA]</scope>
    <source>
        <strain evidence="3">LZ3.2</strain>
        <tissue evidence="3">Leaf</tissue>
    </source>
</reference>
<feature type="domain" description="Protein kinase" evidence="2">
    <location>
        <begin position="1"/>
        <end position="100"/>
    </location>
</feature>
<gene>
    <name evidence="3" type="ORF">H5410_038555</name>
</gene>
<dbReference type="EMBL" id="JACXVP010000007">
    <property type="protein sequence ID" value="KAG5597323.1"/>
    <property type="molecule type" value="Genomic_DNA"/>
</dbReference>
<sequence length="100" mass="11740">MRGTPGYLAPEWLRSVITEKVDVYAFGIVLLEEVLCGQKNLDSLQADEEGVFRRKSSSWIWLTKTTRICSSTEKKRKEQFMDMVDKNNEHMQLHREEVTF</sequence>
<accession>A0A9J5Y9A7</accession>
<dbReference type="InterPro" id="IPR011009">
    <property type="entry name" value="Kinase-like_dom_sf"/>
</dbReference>
<evidence type="ECO:0000256" key="1">
    <source>
        <dbReference type="ARBA" id="ARBA00022729"/>
    </source>
</evidence>